<dbReference type="Pfam" id="PF22936">
    <property type="entry name" value="Pol_BBD"/>
    <property type="match status" value="1"/>
</dbReference>
<dbReference type="Pfam" id="PF13976">
    <property type="entry name" value="gag_pre-integrs"/>
    <property type="match status" value="1"/>
</dbReference>
<dbReference type="SUPFAM" id="SSF53098">
    <property type="entry name" value="Ribonuclease H-like"/>
    <property type="match status" value="1"/>
</dbReference>
<dbReference type="Pfam" id="PF07727">
    <property type="entry name" value="RVT_2"/>
    <property type="match status" value="1"/>
</dbReference>
<evidence type="ECO:0000256" key="1">
    <source>
        <dbReference type="ARBA" id="ARBA00022750"/>
    </source>
</evidence>
<dbReference type="KEGG" id="cam:101513206"/>
<dbReference type="RefSeq" id="XP_027187376.1">
    <property type="nucleotide sequence ID" value="XM_027331575.1"/>
</dbReference>
<feature type="region of interest" description="Disordered" evidence="2">
    <location>
        <begin position="218"/>
        <end position="245"/>
    </location>
</feature>
<feature type="region of interest" description="Disordered" evidence="2">
    <location>
        <begin position="789"/>
        <end position="815"/>
    </location>
</feature>
<evidence type="ECO:0000313" key="6">
    <source>
        <dbReference type="RefSeq" id="XP_027187376.1"/>
    </source>
</evidence>
<dbReference type="InterPro" id="IPR013103">
    <property type="entry name" value="RVT_2"/>
</dbReference>
<dbReference type="PROSITE" id="PS50994">
    <property type="entry name" value="INTEGRASE"/>
    <property type="match status" value="1"/>
</dbReference>
<dbReference type="InterPro" id="IPR043502">
    <property type="entry name" value="DNA/RNA_pol_sf"/>
</dbReference>
<dbReference type="InterPro" id="IPR012337">
    <property type="entry name" value="RNaseH-like_sf"/>
</dbReference>
<feature type="domain" description="Integrase catalytic" evidence="3">
    <location>
        <begin position="476"/>
        <end position="642"/>
    </location>
</feature>
<dbReference type="GO" id="GO:0015074">
    <property type="term" value="P:DNA integration"/>
    <property type="evidence" value="ECO:0007669"/>
    <property type="project" value="InterPro"/>
</dbReference>
<evidence type="ECO:0000259" key="3">
    <source>
        <dbReference type="PROSITE" id="PS50994"/>
    </source>
</evidence>
<protein>
    <submittedName>
        <fullName evidence="5 6">Uncharacterized protein LOC101513206</fullName>
    </submittedName>
</protein>
<dbReference type="eggNOG" id="ENOG502QQC0">
    <property type="taxonomic scope" value="Eukaryota"/>
</dbReference>
<dbReference type="Pfam" id="PF25597">
    <property type="entry name" value="SH3_retrovirus"/>
    <property type="match status" value="1"/>
</dbReference>
<keyword evidence="1" id="KW-0064">Aspartyl protease</keyword>
<keyword evidence="4" id="KW-1185">Reference proteome</keyword>
<name>A0A1S2XBU5_CICAR</name>
<dbReference type="Pfam" id="PF00665">
    <property type="entry name" value="rve"/>
    <property type="match status" value="1"/>
</dbReference>
<evidence type="ECO:0000313" key="4">
    <source>
        <dbReference type="Proteomes" id="UP000087171"/>
    </source>
</evidence>
<dbReference type="Proteomes" id="UP000087171">
    <property type="component" value="Chromosome Ca1"/>
</dbReference>
<dbReference type="GO" id="GO:0003676">
    <property type="term" value="F:nucleic acid binding"/>
    <property type="evidence" value="ECO:0007669"/>
    <property type="project" value="InterPro"/>
</dbReference>
<keyword evidence="1" id="KW-0378">Hydrolase</keyword>
<dbReference type="PANTHER" id="PTHR11439:SF440">
    <property type="entry name" value="INTEGRASE CATALYTIC DOMAIN-CONTAINING PROTEIN"/>
    <property type="match status" value="1"/>
</dbReference>
<dbReference type="GO" id="GO:0004190">
    <property type="term" value="F:aspartic-type endopeptidase activity"/>
    <property type="evidence" value="ECO:0007669"/>
    <property type="project" value="UniProtKB-KW"/>
</dbReference>
<dbReference type="InterPro" id="IPR025724">
    <property type="entry name" value="GAG-pre-integrase_dom"/>
</dbReference>
<sequence>MPATTDPKYKFWKSENSFIIAWLLSNMKSTIKKRFMFLPTAKEVREAVKETYSDIQNSSQIFDLKSRLWHTKQGDRDVTTYYNELMILWQELDLCYDDHWKCCEDSVLFLKRQENDRVFMFLVGLNKRLDEVRGRILGKIPLSSLREAFSEVRREEARQGVMMGKSPSVGEVESSTLITKNEDEKSADKKPWCEHCKRPWHTRDTCWKLHGKPLNWKKKERNEGHALQAGTSDQEKQSPSSSSPFTKEQLDQLYKLLESQTSSCSIAQRGNFPNTALLSVTPSHTWIIDSGATDHMTGESSLFSSYSPCAGNHKIKIADGSLSAIAGKGSVILSPKLTLKDVLHVPNLSCNLLSITKLTKDINCQANFFHSHCTFKDLSTGKMIGNAKESGGLYYLDNGLDFKDQQKTSTCFESIFVSSNNDDIMLWHLRLGHPSFPYLKHLFPKLFSKKDPSLFHCETCEFAKHHRSSFSTQPYKQSKPFAVIHSDVWGPNRINTFSNKKWFITFIDDHTRICWVYLLKEKSEVGQVVKNFFKMVHTQYQTNIQVFRSDNGKEYFNILLSDFFLANGVVHQSSCVNTPQQNGIAERKNRHLLEVARALLFANKVPKYLWGEAVLTASYLINRMPSKVLDFHTPLDVFRNYFPLTSVSADLPLKVFGCTAFVHEHKHLDKLDPRAIKCVFTGYSPTQKGYRCFEPKSKRIFVTMDVTFVENQPFFSDIHLQGGNFKEDSSFTFENIITLSDIVLSQNSETYIDAPKENAQESILKLNPLMNEVSTDSGATISNENHNDQILDLNNNKGPPEMPQHNDSDKETQSRFTTIDPTWKGNVFERRNHKQRNEGPILRPFQDSEPIDNPTHHLDTGKSSSILKSHVEYPDLDLPIAIRKPIRSCTKYPLSNYVSYSKLSSSFAAFTSKLSTVEIPKNIQEALKIPKWKEAVLEEMRALEKNQTWRVMTLPTGKNTVGCKWVFTVKYNSDNTVERYKARLVAKGFTQTYGIDYSETFAPVAKLNTIRVLLSLAVNLDWSLNQLDVKNAFLNGDLEEEVYMDSPPGFEDKFGSNVCKLQKSLYGLKQSPRAWFEKFTQSVKRQGYMQGQSDHTLFMKFSNVGKISILIVYVDDIILTGDDIVEMERLKKNLTKEFEIKDLGALKYFLGMEVARSKKGIVVSQRKYILDLLEETGMSGCRPADTPMELNAKLWEKGSVPVEIGRYQRLVGKLIYLAHTRPDIAFSVSVVSQFMHSPYEEHLEAVYRILRYLKSNPGKGLCFKKTNDREVSIFTDADWAGSITDRKSTTGYCAYVWGNLVTWRSKKQGVVARSSAEAEFRAMAQGICELLWIRKLLDELKMKVDSPLKLFCDSKAAISIAHNPVQHDRTKHIEIDRHFIKEKIDAGVICLPFVTSNQQTADILTKSLARPNFERLIAKLGMTDIYAPT</sequence>
<feature type="compositionally biased region" description="Basic and acidic residues" evidence="2">
    <location>
        <begin position="804"/>
        <end position="813"/>
    </location>
</feature>
<dbReference type="InterPro" id="IPR054722">
    <property type="entry name" value="PolX-like_BBD"/>
</dbReference>
<evidence type="ECO:0000256" key="2">
    <source>
        <dbReference type="SAM" id="MobiDB-lite"/>
    </source>
</evidence>
<organism evidence="4 5">
    <name type="scientific">Cicer arietinum</name>
    <name type="common">Chickpea</name>
    <name type="synonym">Garbanzo</name>
    <dbReference type="NCBI Taxonomy" id="3827"/>
    <lineage>
        <taxon>Eukaryota</taxon>
        <taxon>Viridiplantae</taxon>
        <taxon>Streptophyta</taxon>
        <taxon>Embryophyta</taxon>
        <taxon>Tracheophyta</taxon>
        <taxon>Spermatophyta</taxon>
        <taxon>Magnoliopsida</taxon>
        <taxon>eudicotyledons</taxon>
        <taxon>Gunneridae</taxon>
        <taxon>Pentapetalae</taxon>
        <taxon>rosids</taxon>
        <taxon>fabids</taxon>
        <taxon>Fabales</taxon>
        <taxon>Fabaceae</taxon>
        <taxon>Papilionoideae</taxon>
        <taxon>50 kb inversion clade</taxon>
        <taxon>NPAAA clade</taxon>
        <taxon>Hologalegina</taxon>
        <taxon>IRL clade</taxon>
        <taxon>Cicereae</taxon>
        <taxon>Cicer</taxon>
    </lineage>
</organism>
<dbReference type="InterPro" id="IPR036397">
    <property type="entry name" value="RNaseH_sf"/>
</dbReference>
<dbReference type="InterPro" id="IPR057670">
    <property type="entry name" value="SH3_retrovirus"/>
</dbReference>
<accession>A0A1S2XBU5</accession>
<dbReference type="OrthoDB" id="985788at2759"/>
<dbReference type="Gene3D" id="3.30.420.10">
    <property type="entry name" value="Ribonuclease H-like superfamily/Ribonuclease H"/>
    <property type="match status" value="1"/>
</dbReference>
<proteinExistence type="predicted"/>
<gene>
    <name evidence="5 6" type="primary">LOC101513206</name>
</gene>
<dbReference type="GeneID" id="101513206"/>
<reference evidence="5 6" key="2">
    <citation type="submission" date="2025-04" db="UniProtKB">
        <authorList>
            <consortium name="RefSeq"/>
        </authorList>
    </citation>
    <scope>IDENTIFICATION</scope>
    <source>
        <tissue evidence="5 6">Etiolated seedlings</tissue>
    </source>
</reference>
<keyword evidence="1" id="KW-0645">Protease</keyword>
<dbReference type="RefSeq" id="XP_004486931.2">
    <property type="nucleotide sequence ID" value="XM_004486874.3"/>
</dbReference>
<feature type="region of interest" description="Disordered" evidence="2">
    <location>
        <begin position="838"/>
        <end position="863"/>
    </location>
</feature>
<dbReference type="PANTHER" id="PTHR11439">
    <property type="entry name" value="GAG-POL-RELATED RETROTRANSPOSON"/>
    <property type="match status" value="1"/>
</dbReference>
<dbReference type="SUPFAM" id="SSF56672">
    <property type="entry name" value="DNA/RNA polymerases"/>
    <property type="match status" value="1"/>
</dbReference>
<dbReference type="InterPro" id="IPR001584">
    <property type="entry name" value="Integrase_cat-core"/>
</dbReference>
<evidence type="ECO:0000313" key="5">
    <source>
        <dbReference type="RefSeq" id="XP_004486931.2"/>
    </source>
</evidence>
<dbReference type="CDD" id="cd09272">
    <property type="entry name" value="RNase_HI_RT_Ty1"/>
    <property type="match status" value="1"/>
</dbReference>
<feature type="region of interest" description="Disordered" evidence="2">
    <location>
        <begin position="159"/>
        <end position="183"/>
    </location>
</feature>
<reference evidence="4" key="1">
    <citation type="journal article" date="2013" name="Nat. Biotechnol.">
        <title>Draft genome sequence of chickpea (Cicer arietinum) provides a resource for trait improvement.</title>
        <authorList>
            <person name="Varshney R.K."/>
            <person name="Song C."/>
            <person name="Saxena R.K."/>
            <person name="Azam S."/>
            <person name="Yu S."/>
            <person name="Sharpe A.G."/>
            <person name="Cannon S."/>
            <person name="Baek J."/>
            <person name="Rosen B.D."/>
            <person name="Tar'an B."/>
            <person name="Millan T."/>
            <person name="Zhang X."/>
            <person name="Ramsay L.D."/>
            <person name="Iwata A."/>
            <person name="Wang Y."/>
            <person name="Nelson W."/>
            <person name="Farmer A.D."/>
            <person name="Gaur P.M."/>
            <person name="Soderlund C."/>
            <person name="Penmetsa R.V."/>
            <person name="Xu C."/>
            <person name="Bharti A.K."/>
            <person name="He W."/>
            <person name="Winter P."/>
            <person name="Zhao S."/>
            <person name="Hane J.K."/>
            <person name="Carrasquilla-Garcia N."/>
            <person name="Condie J.A."/>
            <person name="Upadhyaya H.D."/>
            <person name="Luo M.C."/>
            <person name="Thudi M."/>
            <person name="Gowda C.L."/>
            <person name="Singh N.P."/>
            <person name="Lichtenzveig J."/>
            <person name="Gali K.K."/>
            <person name="Rubio J."/>
            <person name="Nadarajan N."/>
            <person name="Dolezel J."/>
            <person name="Bansal K.C."/>
            <person name="Xu X."/>
            <person name="Edwards D."/>
            <person name="Zhang G."/>
            <person name="Kahl G."/>
            <person name="Gil J."/>
            <person name="Singh K.B."/>
            <person name="Datta S.K."/>
            <person name="Jackson S.A."/>
            <person name="Wang J."/>
            <person name="Cook D.R."/>
        </authorList>
    </citation>
    <scope>NUCLEOTIDE SEQUENCE [LARGE SCALE GENOMIC DNA]</scope>
    <source>
        <strain evidence="4">cv. CDC Frontier</strain>
    </source>
</reference>